<evidence type="ECO:0000256" key="1">
    <source>
        <dbReference type="ARBA" id="ARBA00008361"/>
    </source>
</evidence>
<evidence type="ECO:0000259" key="4">
    <source>
        <dbReference type="Pfam" id="PF08241"/>
    </source>
</evidence>
<dbReference type="Gene3D" id="3.40.50.150">
    <property type="entry name" value="Vaccinia Virus protein VP39"/>
    <property type="match status" value="1"/>
</dbReference>
<feature type="domain" description="Methyltransferase type 11" evidence="4">
    <location>
        <begin position="41"/>
        <end position="129"/>
    </location>
</feature>
<keyword evidence="2 5" id="KW-0489">Methyltransferase</keyword>
<dbReference type="CDD" id="cd02440">
    <property type="entry name" value="AdoMet_MTases"/>
    <property type="match status" value="1"/>
</dbReference>
<dbReference type="RefSeq" id="WP_079648065.1">
    <property type="nucleotide sequence ID" value="NZ_FUYM01000004.1"/>
</dbReference>
<gene>
    <name evidence="5" type="ORF">SAMN06295920_104155</name>
</gene>
<reference evidence="6" key="1">
    <citation type="submission" date="2017-02" db="EMBL/GenBank/DDBJ databases">
        <authorList>
            <person name="Varghese N."/>
            <person name="Submissions S."/>
        </authorList>
    </citation>
    <scope>NUCLEOTIDE SEQUENCE [LARGE SCALE GENOMIC DNA]</scope>
    <source>
        <strain evidence="6">UM2</strain>
    </source>
</reference>
<dbReference type="Pfam" id="PF08241">
    <property type="entry name" value="Methyltransf_11"/>
    <property type="match status" value="1"/>
</dbReference>
<comment type="similarity">
    <text evidence="1">Belongs to the methyltransferase superfamily.</text>
</comment>
<sequence length="249" mass="27107">MSAFKDHFSSHAAAYAAYRPAYPPALAAWLGTVAPAPKTALDVGCGSGQLSLQLAEHFDRVIATDPSAQQIASATPHPRVDYRVAPAEASDLPDGSVDLITAAQAAHWFDLPAFFAETKRLLRPDGIVALITYAGMEPQGEIEAIVERFRVETLAEHWPPERALVENDYRDIHLPFARIEAPAFSIEVRWPLAALIGYLDTWSAVRALEHSTGRAPFDAVAADLARAWGDPAAIRTIRWPLTILAGRHS</sequence>
<evidence type="ECO:0000256" key="3">
    <source>
        <dbReference type="ARBA" id="ARBA00022679"/>
    </source>
</evidence>
<dbReference type="InterPro" id="IPR013216">
    <property type="entry name" value="Methyltransf_11"/>
</dbReference>
<dbReference type="InterPro" id="IPR051052">
    <property type="entry name" value="Diverse_substrate_MTase"/>
</dbReference>
<dbReference type="AlphaFoldDB" id="A0A1T5CLZ2"/>
<accession>A0A1T5CLZ2</accession>
<dbReference type="OrthoDB" id="9797252at2"/>
<dbReference type="GO" id="GO:0008757">
    <property type="term" value="F:S-adenosylmethionine-dependent methyltransferase activity"/>
    <property type="evidence" value="ECO:0007669"/>
    <property type="project" value="InterPro"/>
</dbReference>
<proteinExistence type="inferred from homology"/>
<dbReference type="GO" id="GO:0032259">
    <property type="term" value="P:methylation"/>
    <property type="evidence" value="ECO:0007669"/>
    <property type="project" value="UniProtKB-KW"/>
</dbReference>
<name>A0A1T5CLZ2_9SPHN</name>
<keyword evidence="3 5" id="KW-0808">Transferase</keyword>
<dbReference type="PANTHER" id="PTHR44942">
    <property type="entry name" value="METHYLTRANSF_11 DOMAIN-CONTAINING PROTEIN"/>
    <property type="match status" value="1"/>
</dbReference>
<dbReference type="EMBL" id="FUYM01000004">
    <property type="protein sequence ID" value="SKB60518.1"/>
    <property type="molecule type" value="Genomic_DNA"/>
</dbReference>
<evidence type="ECO:0000313" key="5">
    <source>
        <dbReference type="EMBL" id="SKB60518.1"/>
    </source>
</evidence>
<evidence type="ECO:0000313" key="6">
    <source>
        <dbReference type="Proteomes" id="UP000189818"/>
    </source>
</evidence>
<dbReference type="Proteomes" id="UP000189818">
    <property type="component" value="Unassembled WGS sequence"/>
</dbReference>
<organism evidence="5 6">
    <name type="scientific">Rhizorhabdus histidinilytica</name>
    <dbReference type="NCBI Taxonomy" id="439228"/>
    <lineage>
        <taxon>Bacteria</taxon>
        <taxon>Pseudomonadati</taxon>
        <taxon>Pseudomonadota</taxon>
        <taxon>Alphaproteobacteria</taxon>
        <taxon>Sphingomonadales</taxon>
        <taxon>Sphingomonadaceae</taxon>
        <taxon>Rhizorhabdus</taxon>
    </lineage>
</organism>
<evidence type="ECO:0000256" key="2">
    <source>
        <dbReference type="ARBA" id="ARBA00022603"/>
    </source>
</evidence>
<dbReference type="SUPFAM" id="SSF53335">
    <property type="entry name" value="S-adenosyl-L-methionine-dependent methyltransferases"/>
    <property type="match status" value="1"/>
</dbReference>
<dbReference type="PANTHER" id="PTHR44942:SF4">
    <property type="entry name" value="METHYLTRANSFERASE TYPE 11 DOMAIN-CONTAINING PROTEIN"/>
    <property type="match status" value="1"/>
</dbReference>
<dbReference type="InterPro" id="IPR029063">
    <property type="entry name" value="SAM-dependent_MTases_sf"/>
</dbReference>
<keyword evidence="6" id="KW-1185">Reference proteome</keyword>
<dbReference type="STRING" id="439228.SAMN06295920_104155"/>
<protein>
    <submittedName>
        <fullName evidence="5">Methyltransferase domain-containing protein</fullName>
    </submittedName>
</protein>